<comment type="caution">
    <text evidence="16">The sequence shown here is derived from an EMBL/GenBank/DDBJ whole genome shotgun (WGS) entry which is preliminary data.</text>
</comment>
<evidence type="ECO:0000256" key="12">
    <source>
        <dbReference type="SAM" id="MobiDB-lite"/>
    </source>
</evidence>
<dbReference type="PANTHER" id="PTHR22888:SF9">
    <property type="entry name" value="CYTOCHROME C OXIDASE SUBUNIT 2"/>
    <property type="match status" value="1"/>
</dbReference>
<dbReference type="PROSITE" id="PS50857">
    <property type="entry name" value="COX2_CUA"/>
    <property type="match status" value="1"/>
</dbReference>
<protein>
    <recommendedName>
        <fullName evidence="3">cytochrome-c oxidase</fullName>
        <ecNumber evidence="3">7.1.1.9</ecNumber>
    </recommendedName>
    <alternativeName>
        <fullName evidence="11">Cytochrome c oxidase polypeptide II</fullName>
    </alternativeName>
</protein>
<dbReference type="Gene3D" id="2.60.40.420">
    <property type="entry name" value="Cupredoxins - blue copper proteins"/>
    <property type="match status" value="1"/>
</dbReference>
<dbReference type="SUPFAM" id="SSF81464">
    <property type="entry name" value="Cytochrome c oxidase subunit II-like, transmembrane region"/>
    <property type="match status" value="1"/>
</dbReference>
<dbReference type="GO" id="GO:0016020">
    <property type="term" value="C:membrane"/>
    <property type="evidence" value="ECO:0007669"/>
    <property type="project" value="UniProtKB-SubCell"/>
</dbReference>
<evidence type="ECO:0000256" key="5">
    <source>
        <dbReference type="ARBA" id="ARBA00022660"/>
    </source>
</evidence>
<dbReference type="InterPro" id="IPR036257">
    <property type="entry name" value="Cyt_c_oxidase_su2_TM_sf"/>
</dbReference>
<feature type="domain" description="Cytochrome oxidase subunit II copper A binding" evidence="14">
    <location>
        <begin position="108"/>
        <end position="220"/>
    </location>
</feature>
<feature type="transmembrane region" description="Helical" evidence="13">
    <location>
        <begin position="29"/>
        <end position="49"/>
    </location>
</feature>
<sequence>MALVATLAAAPAAAQSVNRAAIDNLNEQLLYVALPLVLFVEITLLYAVYRFRDNDDPKPTTKDSPLEITWTAVTGIILLFVGISAYFVLANPYITPAAASGPTVETQGDPVEIDVVAYQWGWEFRYPDANVTTQGEVVVPRGRGVVLTLHTRDVIHSFYAPDLGIKQDAVPGQETTIRTRATEVGQFRVYCAGCAASVTPACAAASPWSRRRRTTSGSRRATSRRTRRRRPRRRRPRTDRLAPTRVVGRLARHPVLAVRGVRRRSPHVVPGTLRRTLRRARPLARPGVASTVPVPATRLTTELP</sequence>
<dbReference type="EMBL" id="JBHSZG010000002">
    <property type="protein sequence ID" value="MFC7137779.1"/>
    <property type="molecule type" value="Genomic_DNA"/>
</dbReference>
<evidence type="ECO:0000313" key="17">
    <source>
        <dbReference type="Proteomes" id="UP001596368"/>
    </source>
</evidence>
<comment type="similarity">
    <text evidence="2">Belongs to the cytochrome c oxidase subunit 2 family.</text>
</comment>
<feature type="domain" description="Cytochrome oxidase subunit II transmembrane region profile" evidence="15">
    <location>
        <begin position="1"/>
        <end position="96"/>
    </location>
</feature>
<proteinExistence type="inferred from homology"/>
<keyword evidence="5" id="KW-0679">Respiratory chain</keyword>
<dbReference type="InterPro" id="IPR011759">
    <property type="entry name" value="Cyt_c_oxidase_su2_TM_dom"/>
</dbReference>
<keyword evidence="6 13" id="KW-0812">Transmembrane</keyword>
<feature type="compositionally biased region" description="Basic residues" evidence="12">
    <location>
        <begin position="221"/>
        <end position="237"/>
    </location>
</feature>
<gene>
    <name evidence="16" type="ORF">ACFQRB_17545</name>
</gene>
<dbReference type="Pfam" id="PF02790">
    <property type="entry name" value="COX2_TM"/>
    <property type="match status" value="1"/>
</dbReference>
<evidence type="ECO:0000259" key="15">
    <source>
        <dbReference type="PROSITE" id="PS50999"/>
    </source>
</evidence>
<evidence type="ECO:0000256" key="3">
    <source>
        <dbReference type="ARBA" id="ARBA00012949"/>
    </source>
</evidence>
<name>A0ABD5XVV3_9EURY</name>
<evidence type="ECO:0000256" key="7">
    <source>
        <dbReference type="ARBA" id="ARBA00022967"/>
    </source>
</evidence>
<dbReference type="PROSITE" id="PS50999">
    <property type="entry name" value="COX2_TM"/>
    <property type="match status" value="1"/>
</dbReference>
<dbReference type="EC" id="7.1.1.9" evidence="3"/>
<dbReference type="GO" id="GO:0004129">
    <property type="term" value="F:cytochrome-c oxidase activity"/>
    <property type="evidence" value="ECO:0007669"/>
    <property type="project" value="UniProtKB-EC"/>
</dbReference>
<dbReference type="PANTHER" id="PTHR22888">
    <property type="entry name" value="CYTOCHROME C OXIDASE, SUBUNIT II"/>
    <property type="match status" value="1"/>
</dbReference>
<dbReference type="SUPFAM" id="SSF49503">
    <property type="entry name" value="Cupredoxins"/>
    <property type="match status" value="1"/>
</dbReference>
<evidence type="ECO:0000256" key="1">
    <source>
        <dbReference type="ARBA" id="ARBA00004141"/>
    </source>
</evidence>
<evidence type="ECO:0000256" key="2">
    <source>
        <dbReference type="ARBA" id="ARBA00007866"/>
    </source>
</evidence>
<evidence type="ECO:0000259" key="14">
    <source>
        <dbReference type="PROSITE" id="PS50857"/>
    </source>
</evidence>
<evidence type="ECO:0000256" key="8">
    <source>
        <dbReference type="ARBA" id="ARBA00022982"/>
    </source>
</evidence>
<accession>A0ABD5XVV3</accession>
<organism evidence="16 17">
    <name type="scientific">Halobaculum litoreum</name>
    <dbReference type="NCBI Taxonomy" id="3031998"/>
    <lineage>
        <taxon>Archaea</taxon>
        <taxon>Methanobacteriati</taxon>
        <taxon>Methanobacteriota</taxon>
        <taxon>Stenosarchaea group</taxon>
        <taxon>Halobacteria</taxon>
        <taxon>Halobacteriales</taxon>
        <taxon>Haloferacaceae</taxon>
        <taxon>Halobaculum</taxon>
    </lineage>
</organism>
<dbReference type="Gene3D" id="1.10.287.90">
    <property type="match status" value="1"/>
</dbReference>
<keyword evidence="8" id="KW-0249">Electron transport</keyword>
<evidence type="ECO:0000256" key="13">
    <source>
        <dbReference type="SAM" id="Phobius"/>
    </source>
</evidence>
<keyword evidence="4" id="KW-0813">Transport</keyword>
<dbReference type="InterPro" id="IPR002429">
    <property type="entry name" value="CcO_II-like_C"/>
</dbReference>
<evidence type="ECO:0000256" key="10">
    <source>
        <dbReference type="ARBA" id="ARBA00023136"/>
    </source>
</evidence>
<evidence type="ECO:0000256" key="11">
    <source>
        <dbReference type="ARBA" id="ARBA00031389"/>
    </source>
</evidence>
<evidence type="ECO:0000256" key="9">
    <source>
        <dbReference type="ARBA" id="ARBA00022989"/>
    </source>
</evidence>
<evidence type="ECO:0000313" key="16">
    <source>
        <dbReference type="EMBL" id="MFC7137779.1"/>
    </source>
</evidence>
<feature type="region of interest" description="Disordered" evidence="12">
    <location>
        <begin position="206"/>
        <end position="242"/>
    </location>
</feature>
<evidence type="ECO:0000256" key="4">
    <source>
        <dbReference type="ARBA" id="ARBA00022448"/>
    </source>
</evidence>
<evidence type="ECO:0000256" key="6">
    <source>
        <dbReference type="ARBA" id="ARBA00022692"/>
    </source>
</evidence>
<reference evidence="16 17" key="1">
    <citation type="journal article" date="2019" name="Int. J. Syst. Evol. Microbiol.">
        <title>The Global Catalogue of Microorganisms (GCM) 10K type strain sequencing project: providing services to taxonomists for standard genome sequencing and annotation.</title>
        <authorList>
            <consortium name="The Broad Institute Genomics Platform"/>
            <consortium name="The Broad Institute Genome Sequencing Center for Infectious Disease"/>
            <person name="Wu L."/>
            <person name="Ma J."/>
        </authorList>
    </citation>
    <scope>NUCLEOTIDE SEQUENCE [LARGE SCALE GENOMIC DNA]</scope>
    <source>
        <strain evidence="16 17">DT92</strain>
    </source>
</reference>
<dbReference type="AlphaFoldDB" id="A0ABD5XVV3"/>
<dbReference type="InterPro" id="IPR008972">
    <property type="entry name" value="Cupredoxin"/>
</dbReference>
<feature type="transmembrane region" description="Helical" evidence="13">
    <location>
        <begin position="70"/>
        <end position="89"/>
    </location>
</feature>
<keyword evidence="10 13" id="KW-0472">Membrane</keyword>
<dbReference type="Pfam" id="PF00116">
    <property type="entry name" value="COX2"/>
    <property type="match status" value="1"/>
</dbReference>
<dbReference type="InterPro" id="IPR045187">
    <property type="entry name" value="CcO_II"/>
</dbReference>
<comment type="subcellular location">
    <subcellularLocation>
        <location evidence="1">Membrane</location>
        <topology evidence="1">Multi-pass membrane protein</topology>
    </subcellularLocation>
</comment>
<dbReference type="PRINTS" id="PR01166">
    <property type="entry name" value="CYCOXIDASEII"/>
</dbReference>
<dbReference type="Proteomes" id="UP001596368">
    <property type="component" value="Unassembled WGS sequence"/>
</dbReference>
<keyword evidence="7" id="KW-1278">Translocase</keyword>
<keyword evidence="17" id="KW-1185">Reference proteome</keyword>
<keyword evidence="9 13" id="KW-1133">Transmembrane helix</keyword>